<dbReference type="Pfam" id="PF03102">
    <property type="entry name" value="NeuB"/>
    <property type="match status" value="1"/>
</dbReference>
<evidence type="ECO:0000313" key="4">
    <source>
        <dbReference type="Proteomes" id="UP000317155"/>
    </source>
</evidence>
<proteinExistence type="predicted"/>
<dbReference type="RefSeq" id="WP_092057413.1">
    <property type="nucleotide sequence ID" value="NZ_FOJJ01000034.1"/>
</dbReference>
<dbReference type="GO" id="GO:0047444">
    <property type="term" value="F:N-acylneuraminate-9-phosphate synthase activity"/>
    <property type="evidence" value="ECO:0007669"/>
    <property type="project" value="TreeGrafter"/>
</dbReference>
<feature type="region of interest" description="Disordered" evidence="1">
    <location>
        <begin position="265"/>
        <end position="293"/>
    </location>
</feature>
<dbReference type="AlphaFoldDB" id="A0A550JGN8"/>
<keyword evidence="4" id="KW-1185">Reference proteome</keyword>
<dbReference type="InterPro" id="IPR013132">
    <property type="entry name" value="PseI/NeuA/B-like_N"/>
</dbReference>
<dbReference type="Gene3D" id="3.20.20.70">
    <property type="entry name" value="Aldolase class I"/>
    <property type="match status" value="1"/>
</dbReference>
<organism evidence="3 4">
    <name type="scientific">Trichloromonas acetexigens</name>
    <dbReference type="NCBI Taxonomy" id="38815"/>
    <lineage>
        <taxon>Bacteria</taxon>
        <taxon>Pseudomonadati</taxon>
        <taxon>Thermodesulfobacteriota</taxon>
        <taxon>Desulfuromonadia</taxon>
        <taxon>Desulfuromonadales</taxon>
        <taxon>Trichloromonadaceae</taxon>
        <taxon>Trichloromonas</taxon>
    </lineage>
</organism>
<sequence>MNTTTISVRGSGKYAPRRNPPPLFVAEVSSNHHRDLERCFRFIDAAAAVGCGAVKFQLFRIEELFAPEVLAKSPMHRARKDWELPVEFLPRLAARCRERKIQFSCTPFYLDAVEELLPHVDFYKIASYELLWTDLLNACARTGKPLVLSTGMATLEEIQGAVETVRAAGCADLTLLHCVSGYPAPVEQCNLAAIRTLAQRFSCSVGWSDHSVSPAVIYRVVHRWDAGMVEFHLDLEGEGDEFKTGHCWLPEQIEHVIKMTEAGFAADGSGDKTPAAAELPDREWRADPSDGLRPLKHIRESWHG</sequence>
<reference evidence="3 4" key="1">
    <citation type="submission" date="2019-07" db="EMBL/GenBank/DDBJ databases">
        <title>Insights of Desulfuromonas acetexigens electromicrobiology.</title>
        <authorList>
            <person name="Katuri K."/>
            <person name="Sapireddy V."/>
            <person name="Shaw D.R."/>
            <person name="Saikaly P."/>
        </authorList>
    </citation>
    <scope>NUCLEOTIDE SEQUENCE [LARGE SCALE GENOMIC DNA]</scope>
    <source>
        <strain evidence="3 4">2873</strain>
    </source>
</reference>
<dbReference type="PANTHER" id="PTHR42966">
    <property type="entry name" value="N-ACETYLNEURAMINATE SYNTHASE"/>
    <property type="match status" value="1"/>
</dbReference>
<evidence type="ECO:0000256" key="1">
    <source>
        <dbReference type="SAM" id="MobiDB-lite"/>
    </source>
</evidence>
<accession>A0A550JGN8</accession>
<dbReference type="InterPro" id="IPR013785">
    <property type="entry name" value="Aldolase_TIM"/>
</dbReference>
<protein>
    <submittedName>
        <fullName evidence="3">N-acetylneuraminic acid synthase</fullName>
    </submittedName>
</protein>
<feature type="compositionally biased region" description="Basic and acidic residues" evidence="1">
    <location>
        <begin position="279"/>
        <end position="290"/>
    </location>
</feature>
<dbReference type="PANTHER" id="PTHR42966:SF1">
    <property type="entry name" value="SIALIC ACID SYNTHASE"/>
    <property type="match status" value="1"/>
</dbReference>
<evidence type="ECO:0000259" key="2">
    <source>
        <dbReference type="Pfam" id="PF03102"/>
    </source>
</evidence>
<name>A0A550JGN8_9BACT</name>
<feature type="domain" description="PseI/NeuA/B-like" evidence="2">
    <location>
        <begin position="43"/>
        <end position="271"/>
    </location>
</feature>
<gene>
    <name evidence="3" type="ORF">FL622_07230</name>
</gene>
<dbReference type="InterPro" id="IPR051690">
    <property type="entry name" value="PseI-like"/>
</dbReference>
<dbReference type="OrthoDB" id="9781701at2"/>
<dbReference type="Proteomes" id="UP000317155">
    <property type="component" value="Unassembled WGS sequence"/>
</dbReference>
<dbReference type="EMBL" id="VJVV01000004">
    <property type="protein sequence ID" value="TRO82362.1"/>
    <property type="molecule type" value="Genomic_DNA"/>
</dbReference>
<dbReference type="SUPFAM" id="SSF51569">
    <property type="entry name" value="Aldolase"/>
    <property type="match status" value="1"/>
</dbReference>
<evidence type="ECO:0000313" key="3">
    <source>
        <dbReference type="EMBL" id="TRO82362.1"/>
    </source>
</evidence>
<dbReference type="GO" id="GO:0016051">
    <property type="term" value="P:carbohydrate biosynthetic process"/>
    <property type="evidence" value="ECO:0007669"/>
    <property type="project" value="InterPro"/>
</dbReference>
<comment type="caution">
    <text evidence="3">The sequence shown here is derived from an EMBL/GenBank/DDBJ whole genome shotgun (WGS) entry which is preliminary data.</text>
</comment>